<sequence>MMGSVQAASVTYYIDPARTLASIHVEQFGFTAQPISFSGIQGTLHFDHKNANNSSVYVEIPVKNVSTQINQLDQKILQSNWLYVSKYPYITFKSTRVVSSDNKNYKILGNLTIKGVTKAVQLDTVLFKQSVHPILGVPVVGFSGKTNIKRSDFGLHEYMANVGDQISIQIRAEAIVAH</sequence>
<dbReference type="EMBL" id="JAVIDL010000014">
    <property type="protein sequence ID" value="MDQ8935883.1"/>
    <property type="molecule type" value="Genomic_DNA"/>
</dbReference>
<evidence type="ECO:0000259" key="1">
    <source>
        <dbReference type="SMART" id="SM00867"/>
    </source>
</evidence>
<evidence type="ECO:0000313" key="2">
    <source>
        <dbReference type="EMBL" id="MDQ8935883.1"/>
    </source>
</evidence>
<evidence type="ECO:0000313" key="3">
    <source>
        <dbReference type="Proteomes" id="UP001243844"/>
    </source>
</evidence>
<dbReference type="InterPro" id="IPR007372">
    <property type="entry name" value="Lipid/polyisoprenoid-bd_YceI"/>
</dbReference>
<dbReference type="Pfam" id="PF04264">
    <property type="entry name" value="YceI"/>
    <property type="match status" value="1"/>
</dbReference>
<feature type="domain" description="Lipid/polyisoprenoid-binding YceI-like" evidence="1">
    <location>
        <begin position="11"/>
        <end position="175"/>
    </location>
</feature>
<dbReference type="Proteomes" id="UP001243844">
    <property type="component" value="Unassembled WGS sequence"/>
</dbReference>
<proteinExistence type="predicted"/>
<accession>A0AAW8JAG0</accession>
<dbReference type="RefSeq" id="WP_308981448.1">
    <property type="nucleotide sequence ID" value="NZ_JAVIDL010000014.1"/>
</dbReference>
<gene>
    <name evidence="2" type="ORF">RFH47_09075</name>
</gene>
<reference evidence="2" key="1">
    <citation type="submission" date="2023-08" db="EMBL/GenBank/DDBJ databases">
        <title>Emergence of clinically-relevant ST2 carbapenem-resistant Acinetobacter baumannii strains in hospital sewages in Zhejiang, East of China.</title>
        <authorList>
            <person name="Kaichao C."/>
            <person name="Zhang R."/>
        </authorList>
    </citation>
    <scope>NUCLEOTIDE SEQUENCE</scope>
    <source>
        <strain evidence="2">M-RB-37</strain>
    </source>
</reference>
<dbReference type="AlphaFoldDB" id="A0AAW8JAG0"/>
<protein>
    <submittedName>
        <fullName evidence="2">YceI family protein</fullName>
    </submittedName>
</protein>
<dbReference type="SUPFAM" id="SSF101874">
    <property type="entry name" value="YceI-like"/>
    <property type="match status" value="1"/>
</dbReference>
<dbReference type="InterPro" id="IPR036761">
    <property type="entry name" value="TTHA0802/YceI-like_sf"/>
</dbReference>
<dbReference type="SMART" id="SM00867">
    <property type="entry name" value="YceI"/>
    <property type="match status" value="1"/>
</dbReference>
<comment type="caution">
    <text evidence="2">The sequence shown here is derived from an EMBL/GenBank/DDBJ whole genome shotgun (WGS) entry which is preliminary data.</text>
</comment>
<organism evidence="2 3">
    <name type="scientific">Acinetobacter rudis</name>
    <dbReference type="NCBI Taxonomy" id="632955"/>
    <lineage>
        <taxon>Bacteria</taxon>
        <taxon>Pseudomonadati</taxon>
        <taxon>Pseudomonadota</taxon>
        <taxon>Gammaproteobacteria</taxon>
        <taxon>Moraxellales</taxon>
        <taxon>Moraxellaceae</taxon>
        <taxon>Acinetobacter</taxon>
    </lineage>
</organism>
<dbReference type="PANTHER" id="PTHR34406">
    <property type="entry name" value="PROTEIN YCEI"/>
    <property type="match status" value="1"/>
</dbReference>
<name>A0AAW8JAG0_9GAMM</name>
<dbReference type="PANTHER" id="PTHR34406:SF1">
    <property type="entry name" value="PROTEIN YCEI"/>
    <property type="match status" value="1"/>
</dbReference>
<dbReference type="Gene3D" id="2.40.128.110">
    <property type="entry name" value="Lipid/polyisoprenoid-binding, YceI-like"/>
    <property type="match status" value="1"/>
</dbReference>